<dbReference type="STRING" id="1287681.M7SBY6"/>
<feature type="transmembrane region" description="Helical" evidence="1">
    <location>
        <begin position="366"/>
        <end position="393"/>
    </location>
</feature>
<dbReference type="KEGG" id="ela:UCREL1_9337"/>
<keyword evidence="3" id="KW-1185">Reference proteome</keyword>
<keyword evidence="1" id="KW-1133">Transmembrane helix</keyword>
<proteinExistence type="predicted"/>
<dbReference type="OrthoDB" id="2624308at2759"/>
<evidence type="ECO:0000256" key="1">
    <source>
        <dbReference type="SAM" id="Phobius"/>
    </source>
</evidence>
<dbReference type="AlphaFoldDB" id="M7SBY6"/>
<protein>
    <submittedName>
        <fullName evidence="2">Putative 3-hydroxyisobutyrate dehydrogenase protein</fullName>
    </submittedName>
</protein>
<keyword evidence="1" id="KW-0812">Transmembrane</keyword>
<gene>
    <name evidence="2" type="ORF">UCREL1_9337</name>
</gene>
<dbReference type="OMA" id="PNEYRIR"/>
<dbReference type="eggNOG" id="ENOG502RWEH">
    <property type="taxonomic scope" value="Eukaryota"/>
</dbReference>
<dbReference type="EMBL" id="KB707180">
    <property type="protein sequence ID" value="EMR63714.1"/>
    <property type="molecule type" value="Genomic_DNA"/>
</dbReference>
<dbReference type="Proteomes" id="UP000012174">
    <property type="component" value="Unassembled WGS sequence"/>
</dbReference>
<accession>M7SBY6</accession>
<reference evidence="3" key="1">
    <citation type="journal article" date="2013" name="Genome Announc.">
        <title>Draft genome sequence of the grapevine dieback fungus Eutypa lata UCR-EL1.</title>
        <authorList>
            <person name="Blanco-Ulate B."/>
            <person name="Rolshausen P.E."/>
            <person name="Cantu D."/>
        </authorList>
    </citation>
    <scope>NUCLEOTIDE SEQUENCE [LARGE SCALE GENOMIC DNA]</scope>
    <source>
        <strain evidence="3">UCR-EL1</strain>
    </source>
</reference>
<dbReference type="HOGENOM" id="CLU_011082_2_1_1"/>
<sequence length="415" mass="47058">MGPPGYLCFIRDLEKSIYETVKVSDYLDQNGDDVDLEFVFVSYTRMQFRVATPEEIDKYDYPDEATRETNKKLAQRDRETLARWGMDSAKRVGKRAFWLDFECVRNEDGGTTSTSTSEDVYRICDIVRAAHSMVIAIGPPTAEKVASLVAGEKLLAYSRDRITPWLRQWGSRLWTLPELLLCPNEYRIRLYIVGDDSEPKAMAKRNFAERAWDDAESVKELVNHFEGSAILTQLQLIESALACFSRRQTNEFSQGDIAYAIMGLFPNRHRPPVDKDDSGFQAFAKLSLSNDSGAFLERLICLSPQPGAPWYQTEDHWGVKLSNIDPINKVYRVLESDTILLDGVHGATIHWDSLDAEPLFDQNSGIFVPFIFMLGFMSSVILPFMAAIMFAIVTTFSGPHAKPSQNPIQVSFDWD</sequence>
<evidence type="ECO:0000313" key="3">
    <source>
        <dbReference type="Proteomes" id="UP000012174"/>
    </source>
</evidence>
<name>M7SBY6_EUTLA</name>
<evidence type="ECO:0000313" key="2">
    <source>
        <dbReference type="EMBL" id="EMR63714.1"/>
    </source>
</evidence>
<keyword evidence="1" id="KW-0472">Membrane</keyword>
<organism evidence="2 3">
    <name type="scientific">Eutypa lata (strain UCR-EL1)</name>
    <name type="common">Grapevine dieback disease fungus</name>
    <name type="synonym">Eutypa armeniacae</name>
    <dbReference type="NCBI Taxonomy" id="1287681"/>
    <lineage>
        <taxon>Eukaryota</taxon>
        <taxon>Fungi</taxon>
        <taxon>Dikarya</taxon>
        <taxon>Ascomycota</taxon>
        <taxon>Pezizomycotina</taxon>
        <taxon>Sordariomycetes</taxon>
        <taxon>Xylariomycetidae</taxon>
        <taxon>Xylariales</taxon>
        <taxon>Diatrypaceae</taxon>
        <taxon>Eutypa</taxon>
    </lineage>
</organism>